<dbReference type="AlphaFoldDB" id="X1TV07"/>
<proteinExistence type="predicted"/>
<reference evidence="1" key="1">
    <citation type="journal article" date="2014" name="Front. Microbiol.">
        <title>High frequency of phylogenetically diverse reductive dehalogenase-homologous genes in deep subseafloor sedimentary metagenomes.</title>
        <authorList>
            <person name="Kawai M."/>
            <person name="Futagami T."/>
            <person name="Toyoda A."/>
            <person name="Takaki Y."/>
            <person name="Nishi S."/>
            <person name="Hori S."/>
            <person name="Arai W."/>
            <person name="Tsubouchi T."/>
            <person name="Morono Y."/>
            <person name="Uchiyama I."/>
            <person name="Ito T."/>
            <person name="Fujiyama A."/>
            <person name="Inagaki F."/>
            <person name="Takami H."/>
        </authorList>
    </citation>
    <scope>NUCLEOTIDE SEQUENCE</scope>
    <source>
        <strain evidence="1">Expedition CK06-06</strain>
    </source>
</reference>
<comment type="caution">
    <text evidence="1">The sequence shown here is derived from an EMBL/GenBank/DDBJ whole genome shotgun (WGS) entry which is preliminary data.</text>
</comment>
<dbReference type="InterPro" id="IPR027417">
    <property type="entry name" value="P-loop_NTPase"/>
</dbReference>
<name>X1TV07_9ZZZZ</name>
<dbReference type="Pfam" id="PF13481">
    <property type="entry name" value="AAA_25"/>
    <property type="match status" value="1"/>
</dbReference>
<sequence>DVDLLENKVKRLGDVRLIIIDPLDAYYGTRADTHQNALVRAVLGSLAELAERQYVSIIGISHLRKSSADLAMYRVMGSIGQIAHARTAWVIQPDKENKDRRRLLCLKNNLCREQPGLAFQINDGRVEYESGIITETADEAFEDESNQGPGVQVAIEFLDEYLAREPEPFATEVRKNAYKAGISNRTLERAKAEMGIISTKYPSGWRWKKPEQKPEQSC</sequence>
<dbReference type="SUPFAM" id="SSF52540">
    <property type="entry name" value="P-loop containing nucleoside triphosphate hydrolases"/>
    <property type="match status" value="1"/>
</dbReference>
<dbReference type="EMBL" id="BARW01032052">
    <property type="protein sequence ID" value="GAJ09064.1"/>
    <property type="molecule type" value="Genomic_DNA"/>
</dbReference>
<gene>
    <name evidence="1" type="ORF">S12H4_50825</name>
</gene>
<accession>X1TV07</accession>
<evidence type="ECO:0008006" key="2">
    <source>
        <dbReference type="Google" id="ProtNLM"/>
    </source>
</evidence>
<feature type="non-terminal residue" evidence="1">
    <location>
        <position position="1"/>
    </location>
</feature>
<dbReference type="Gene3D" id="3.40.50.300">
    <property type="entry name" value="P-loop containing nucleotide triphosphate hydrolases"/>
    <property type="match status" value="1"/>
</dbReference>
<protein>
    <recommendedName>
        <fullName evidence="2">AAA family ATPase</fullName>
    </recommendedName>
</protein>
<evidence type="ECO:0000313" key="1">
    <source>
        <dbReference type="EMBL" id="GAJ09064.1"/>
    </source>
</evidence>
<organism evidence="1">
    <name type="scientific">marine sediment metagenome</name>
    <dbReference type="NCBI Taxonomy" id="412755"/>
    <lineage>
        <taxon>unclassified sequences</taxon>
        <taxon>metagenomes</taxon>
        <taxon>ecological metagenomes</taxon>
    </lineage>
</organism>